<evidence type="ECO:0000256" key="2">
    <source>
        <dbReference type="ARBA" id="ARBA00022801"/>
    </source>
</evidence>
<protein>
    <submittedName>
        <fullName evidence="4">Exopolyphosphatase / guanosine-5'-triphosphate,3'-diphosphate pyrophosphatase</fullName>
    </submittedName>
</protein>
<comment type="similarity">
    <text evidence="1">Belongs to the GppA/Ppx family.</text>
</comment>
<dbReference type="RefSeq" id="WP_083371175.1">
    <property type="nucleotide sequence ID" value="NZ_LT629776.1"/>
</dbReference>
<accession>A0A1H1M1X0</accession>
<evidence type="ECO:0000313" key="5">
    <source>
        <dbReference type="Proteomes" id="UP000185663"/>
    </source>
</evidence>
<reference evidence="4 5" key="1">
    <citation type="submission" date="2016-10" db="EMBL/GenBank/DDBJ databases">
        <authorList>
            <person name="de Groot N.N."/>
        </authorList>
    </citation>
    <scope>NUCLEOTIDE SEQUENCE [LARGE SCALE GENOMIC DNA]</scope>
    <source>
        <strain evidence="4 5">DSM 22126</strain>
    </source>
</reference>
<proteinExistence type="inferred from homology"/>
<dbReference type="EMBL" id="LT629776">
    <property type="protein sequence ID" value="SDR80858.1"/>
    <property type="molecule type" value="Genomic_DNA"/>
</dbReference>
<dbReference type="InterPro" id="IPR003695">
    <property type="entry name" value="Ppx_GppA_N"/>
</dbReference>
<dbReference type="PANTHER" id="PTHR30005">
    <property type="entry name" value="EXOPOLYPHOSPHATASE"/>
    <property type="match status" value="1"/>
</dbReference>
<gene>
    <name evidence="4" type="ORF">SAMN04489860_0113</name>
</gene>
<dbReference type="Gene3D" id="3.30.420.150">
    <property type="entry name" value="Exopolyphosphatase. Domain 2"/>
    <property type="match status" value="1"/>
</dbReference>
<keyword evidence="5" id="KW-1185">Reference proteome</keyword>
<dbReference type="GO" id="GO:0016462">
    <property type="term" value="F:pyrophosphatase activity"/>
    <property type="evidence" value="ECO:0007669"/>
    <property type="project" value="TreeGrafter"/>
</dbReference>
<dbReference type="FunFam" id="3.30.420.150:FF:000006">
    <property type="entry name" value="Ppx/GppA family phosphatase"/>
    <property type="match status" value="1"/>
</dbReference>
<dbReference type="InterPro" id="IPR043129">
    <property type="entry name" value="ATPase_NBD"/>
</dbReference>
<dbReference type="eggNOG" id="COG0248">
    <property type="taxonomic scope" value="Bacteria"/>
</dbReference>
<dbReference type="SUPFAM" id="SSF53067">
    <property type="entry name" value="Actin-like ATPase domain"/>
    <property type="match status" value="2"/>
</dbReference>
<evidence type="ECO:0000313" key="4">
    <source>
        <dbReference type="EMBL" id="SDR80858.1"/>
    </source>
</evidence>
<keyword evidence="2" id="KW-0378">Hydrolase</keyword>
<dbReference type="CDD" id="cd24056">
    <property type="entry name" value="ASKHA_NBD_MtPPX1-like"/>
    <property type="match status" value="1"/>
</dbReference>
<feature type="domain" description="Ppx/GppA phosphatase N-terminal" evidence="3">
    <location>
        <begin position="53"/>
        <end position="327"/>
    </location>
</feature>
<evidence type="ECO:0000259" key="3">
    <source>
        <dbReference type="Pfam" id="PF02541"/>
    </source>
</evidence>
<dbReference type="Proteomes" id="UP000185663">
    <property type="component" value="Chromosome I"/>
</dbReference>
<dbReference type="STRING" id="545619.SAMN04489860_0113"/>
<sequence length="329" mass="34971">MHDATAAALRVAYGDGVISADHLRLGVLDIGSNTVHLAVMDVAPGARPVPFGGERAVVRLMRYLQPDGSISDEGVDALLSAVEHSVAQARAAGVDELMPMATSALREAANGPEVLAAVGNLTGVPVQVLAGTEEARLTFLAARRWHGWGAGRILVLDIGGGSLEIACGVDEEPDLVHSVQLGAGRTTMDFLHDDPPTGDQLKGLKQHVRDVLAPVVAEFAACPPPDHVVATSKTFRSLARLSGMLVDAVGPDERWRMRRSQLADWVPRLARLDPDGRAMLPGITPERTYQIVGGAVVAVETMKALGVDEVEICPWALREGAILRRIDRL</sequence>
<dbReference type="OrthoDB" id="9793035at2"/>
<dbReference type="InterPro" id="IPR050273">
    <property type="entry name" value="GppA/Ppx_hydrolase"/>
</dbReference>
<dbReference type="Pfam" id="PF02541">
    <property type="entry name" value="Ppx-GppA"/>
    <property type="match status" value="1"/>
</dbReference>
<organism evidence="4 5">
    <name type="scientific">Paraoerskovia marina</name>
    <dbReference type="NCBI Taxonomy" id="545619"/>
    <lineage>
        <taxon>Bacteria</taxon>
        <taxon>Bacillati</taxon>
        <taxon>Actinomycetota</taxon>
        <taxon>Actinomycetes</taxon>
        <taxon>Micrococcales</taxon>
        <taxon>Cellulomonadaceae</taxon>
        <taxon>Paraoerskovia</taxon>
    </lineage>
</organism>
<evidence type="ECO:0000256" key="1">
    <source>
        <dbReference type="ARBA" id="ARBA00007125"/>
    </source>
</evidence>
<dbReference type="AlphaFoldDB" id="A0A1H1M1X0"/>
<dbReference type="PANTHER" id="PTHR30005:SF0">
    <property type="entry name" value="RETROGRADE REGULATION PROTEIN 2"/>
    <property type="match status" value="1"/>
</dbReference>
<dbReference type="Gene3D" id="3.30.420.40">
    <property type="match status" value="1"/>
</dbReference>
<name>A0A1H1M1X0_9CELL</name>